<feature type="signal peptide" evidence="10">
    <location>
        <begin position="1"/>
        <end position="27"/>
    </location>
</feature>
<keyword evidence="2 8" id="KW-0813">Transport</keyword>
<feature type="domain" description="TonB-dependent receptor-like beta-barrel" evidence="11">
    <location>
        <begin position="352"/>
        <end position="915"/>
    </location>
</feature>
<evidence type="ECO:0000256" key="7">
    <source>
        <dbReference type="ARBA" id="ARBA00023237"/>
    </source>
</evidence>
<evidence type="ECO:0000256" key="6">
    <source>
        <dbReference type="ARBA" id="ARBA00023136"/>
    </source>
</evidence>
<dbReference type="EMBL" id="CP059735">
    <property type="protein sequence ID" value="WDD99171.1"/>
    <property type="molecule type" value="Genomic_DNA"/>
</dbReference>
<keyword evidence="4 8" id="KW-0812">Transmembrane</keyword>
<keyword evidence="7 8" id="KW-0998">Cell outer membrane</keyword>
<evidence type="ECO:0000256" key="1">
    <source>
        <dbReference type="ARBA" id="ARBA00004571"/>
    </source>
</evidence>
<keyword evidence="14" id="KW-1185">Reference proteome</keyword>
<evidence type="ECO:0000256" key="10">
    <source>
        <dbReference type="SAM" id="SignalP"/>
    </source>
</evidence>
<dbReference type="KEGG" id="tact:SG35_000330"/>
<evidence type="ECO:0000256" key="3">
    <source>
        <dbReference type="ARBA" id="ARBA00022452"/>
    </source>
</evidence>
<dbReference type="Pfam" id="PF00593">
    <property type="entry name" value="TonB_dep_Rec_b-barrel"/>
    <property type="match status" value="1"/>
</dbReference>
<sequence>MFKQTHLANSVRLGLMFCVTAAPLSFAASISQNSNVEEIEKIEVTGSRIKRTELEGPSPIVILTADDISDKGFSNMYEAIQNLTAGTGTNQGQGYTNTFTPNAETVNLRGLGANRTLVLLNGQRVANYPRAYNSENNVFNLSTIPTSAVARIEILTGGNSAIYGSDAVAGVMNIITKKGIEETTVTLHHNTSDAGGGDNRKLTLTGGFSSENFSWSYAVDYSDQDMLLGSERDWLDDFNDGPATDTQPEYYRVNSRSIMAGGWEGGFVYLHPDEFGDNLCDQYPDFELSERPSRGFYCGRDTTGDASYINERENISVYSNFQWDFAEQHQLTADVLYWTSDAAQRGGYGASWRTDTMTSGYHDGGGFVWDAENERYLFLQRTFSKEEVGDNKSYFEDDMLYVSLGLNGTIFDDYDYQVTLSHSATDNREHELLIASDKAREYFLGTPVGVEAGEPGMEYIPNYDRFWSPLDEAGRAAIVEKNDSTADASVTTLNGFISGALYELPAGELGFSVALEYSSEDYEINVDPRTLNENTGWGNGLTGTEGGGERDRYGIALEFEVPITEQVIANIAGRYDYYNDETDVDGAFTYQLGLQYRPTEDLLLRTSYGTTFRAPDIHQINSGPSGSYLGITDYYLETKCLQLSQGLDTGFNAVDQAALQVQCNPELPGELKEGQRVKVTQTGNTKLHEETGYSASVGFSWDVMDNLNWTFDLYKVKIKDQVESWNSDNYFRKERDCREGINTQGVDCEFILSRSTRFDGSMPNSGLTVESWNSTYVNQALNEQTGFDMQLDYLYDAGNWGEFSAEIKYTHVLEMVNQEFAGEEIDDDYRDDYLNSALRSKVDSTFAWAKDDLRITLTQMRYGSSWNWEDPDPTRNTNDERRALAGRLAPWLIYNLGVNYDITDAHSVRLGVNNLRDSRPRNDKSFDGTDPWFDRSVYPTMIGVMGRTFSFDYIGKF</sequence>
<feature type="domain" description="TonB-dependent receptor plug" evidence="12">
    <location>
        <begin position="55"/>
        <end position="171"/>
    </location>
</feature>
<dbReference type="RefSeq" id="WP_044835227.1">
    <property type="nucleotide sequence ID" value="NZ_CP059735.1"/>
</dbReference>
<dbReference type="AlphaFoldDB" id="A0AAF0C1M6"/>
<evidence type="ECO:0000256" key="9">
    <source>
        <dbReference type="RuleBase" id="RU003357"/>
    </source>
</evidence>
<dbReference type="InterPro" id="IPR012910">
    <property type="entry name" value="Plug_dom"/>
</dbReference>
<dbReference type="SUPFAM" id="SSF56935">
    <property type="entry name" value="Porins"/>
    <property type="match status" value="1"/>
</dbReference>
<dbReference type="Gene3D" id="2.170.130.10">
    <property type="entry name" value="TonB-dependent receptor, plug domain"/>
    <property type="match status" value="1"/>
</dbReference>
<comment type="subcellular location">
    <subcellularLocation>
        <location evidence="1 8">Cell outer membrane</location>
        <topology evidence="1 8">Multi-pass membrane protein</topology>
    </subcellularLocation>
</comment>
<dbReference type="PANTHER" id="PTHR47234">
    <property type="match status" value="1"/>
</dbReference>
<evidence type="ECO:0000259" key="11">
    <source>
        <dbReference type="Pfam" id="PF00593"/>
    </source>
</evidence>
<gene>
    <name evidence="13" type="ORF">SG35_000330</name>
</gene>
<reference evidence="13 14" key="2">
    <citation type="journal article" date="2022" name="Mar. Drugs">
        <title>Bioassay-Guided Fractionation Leads to the Detection of Cholic Acid Generated by the Rare Thalassomonas sp.</title>
        <authorList>
            <person name="Pheiffer F."/>
            <person name="Schneider Y.K."/>
            <person name="Hansen E.H."/>
            <person name="Andersen J.H."/>
            <person name="Isaksson J."/>
            <person name="Busche T."/>
            <person name="R C."/>
            <person name="Kalinowski J."/>
            <person name="Zyl L.V."/>
            <person name="Trindade M."/>
        </authorList>
    </citation>
    <scope>NUCLEOTIDE SEQUENCE [LARGE SCALE GENOMIC DNA]</scope>
    <source>
        <strain evidence="13 14">A5K-106</strain>
    </source>
</reference>
<dbReference type="InterPro" id="IPR039426">
    <property type="entry name" value="TonB-dep_rcpt-like"/>
</dbReference>
<evidence type="ECO:0000313" key="13">
    <source>
        <dbReference type="EMBL" id="WDD99171.1"/>
    </source>
</evidence>
<dbReference type="InterPro" id="IPR000531">
    <property type="entry name" value="Beta-barrel_TonB"/>
</dbReference>
<dbReference type="PROSITE" id="PS52016">
    <property type="entry name" value="TONB_DEPENDENT_REC_3"/>
    <property type="match status" value="1"/>
</dbReference>
<comment type="similarity">
    <text evidence="8 9">Belongs to the TonB-dependent receptor family.</text>
</comment>
<protein>
    <submittedName>
        <fullName evidence="13">TonB-dependent receptor</fullName>
    </submittedName>
</protein>
<dbReference type="InterPro" id="IPR036942">
    <property type="entry name" value="Beta-barrel_TonB_sf"/>
</dbReference>
<keyword evidence="13" id="KW-0675">Receptor</keyword>
<feature type="chain" id="PRO_5042051486" evidence="10">
    <location>
        <begin position="28"/>
        <end position="957"/>
    </location>
</feature>
<accession>A0AAF0C1M6</accession>
<dbReference type="GO" id="GO:0009279">
    <property type="term" value="C:cell outer membrane"/>
    <property type="evidence" value="ECO:0007669"/>
    <property type="project" value="UniProtKB-SubCell"/>
</dbReference>
<dbReference type="InterPro" id="IPR037066">
    <property type="entry name" value="Plug_dom_sf"/>
</dbReference>
<proteinExistence type="inferred from homology"/>
<dbReference type="PANTHER" id="PTHR47234:SF1">
    <property type="entry name" value="TONB-DEPENDENT RECEPTOR"/>
    <property type="match status" value="1"/>
</dbReference>
<organism evidence="13 14">
    <name type="scientific">Thalassomonas actiniarum</name>
    <dbReference type="NCBI Taxonomy" id="485447"/>
    <lineage>
        <taxon>Bacteria</taxon>
        <taxon>Pseudomonadati</taxon>
        <taxon>Pseudomonadota</taxon>
        <taxon>Gammaproteobacteria</taxon>
        <taxon>Alteromonadales</taxon>
        <taxon>Colwelliaceae</taxon>
        <taxon>Thalassomonas</taxon>
    </lineage>
</organism>
<keyword evidence="3 8" id="KW-1134">Transmembrane beta strand</keyword>
<evidence type="ECO:0000259" key="12">
    <source>
        <dbReference type="Pfam" id="PF07715"/>
    </source>
</evidence>
<keyword evidence="5 9" id="KW-0798">TonB box</keyword>
<keyword evidence="6 8" id="KW-0472">Membrane</keyword>
<dbReference type="Gene3D" id="2.40.170.20">
    <property type="entry name" value="TonB-dependent receptor, beta-barrel domain"/>
    <property type="match status" value="1"/>
</dbReference>
<dbReference type="Proteomes" id="UP000032568">
    <property type="component" value="Chromosome"/>
</dbReference>
<evidence type="ECO:0000256" key="8">
    <source>
        <dbReference type="PROSITE-ProRule" id="PRU01360"/>
    </source>
</evidence>
<reference evidence="13 14" key="1">
    <citation type="journal article" date="2015" name="Genome Announc.">
        <title>Draft Genome Sequences of Marine Isolates of Thalassomonas viridans and Thalassomonas actiniarum.</title>
        <authorList>
            <person name="Olonade I."/>
            <person name="van Zyl L.J."/>
            <person name="Trindade M."/>
        </authorList>
    </citation>
    <scope>NUCLEOTIDE SEQUENCE [LARGE SCALE GENOMIC DNA]</scope>
    <source>
        <strain evidence="13 14">A5K-106</strain>
    </source>
</reference>
<keyword evidence="10" id="KW-0732">Signal</keyword>
<evidence type="ECO:0000256" key="2">
    <source>
        <dbReference type="ARBA" id="ARBA00022448"/>
    </source>
</evidence>
<evidence type="ECO:0000256" key="4">
    <source>
        <dbReference type="ARBA" id="ARBA00022692"/>
    </source>
</evidence>
<evidence type="ECO:0000313" key="14">
    <source>
        <dbReference type="Proteomes" id="UP000032568"/>
    </source>
</evidence>
<dbReference type="Pfam" id="PF07715">
    <property type="entry name" value="Plug"/>
    <property type="match status" value="1"/>
</dbReference>
<evidence type="ECO:0000256" key="5">
    <source>
        <dbReference type="ARBA" id="ARBA00023077"/>
    </source>
</evidence>
<name>A0AAF0C1M6_9GAMM</name>